<organism evidence="2 3">
    <name type="scientific">Halolactibacillus alkaliphilus</name>
    <dbReference type="NCBI Taxonomy" id="442899"/>
    <lineage>
        <taxon>Bacteria</taxon>
        <taxon>Bacillati</taxon>
        <taxon>Bacillota</taxon>
        <taxon>Bacilli</taxon>
        <taxon>Bacillales</taxon>
        <taxon>Bacillaceae</taxon>
        <taxon>Halolactibacillus</taxon>
    </lineage>
</organism>
<gene>
    <name evidence="2" type="ORF">HAL01_25240</name>
</gene>
<evidence type="ECO:0000313" key="2">
    <source>
        <dbReference type="EMBL" id="GEN58060.1"/>
    </source>
</evidence>
<dbReference type="Proteomes" id="UP000321400">
    <property type="component" value="Unassembled WGS sequence"/>
</dbReference>
<evidence type="ECO:0000313" key="3">
    <source>
        <dbReference type="Proteomes" id="UP000321400"/>
    </source>
</evidence>
<dbReference type="STRING" id="442899.SAMN05720591_102162"/>
<dbReference type="SUPFAM" id="SSF46785">
    <property type="entry name" value="Winged helix' DNA-binding domain"/>
    <property type="match status" value="1"/>
</dbReference>
<proteinExistence type="predicted"/>
<evidence type="ECO:0000259" key="1">
    <source>
        <dbReference type="Pfam" id="PF03551"/>
    </source>
</evidence>
<dbReference type="EMBL" id="BJYE01000064">
    <property type="protein sequence ID" value="GEN58060.1"/>
    <property type="molecule type" value="Genomic_DNA"/>
</dbReference>
<reference evidence="2 3" key="1">
    <citation type="submission" date="2019-07" db="EMBL/GenBank/DDBJ databases">
        <title>Whole genome shotgun sequence of Halolactibacillus alkaliphilus NBRC 103919.</title>
        <authorList>
            <person name="Hosoyama A."/>
            <person name="Uohara A."/>
            <person name="Ohji S."/>
            <person name="Ichikawa N."/>
        </authorList>
    </citation>
    <scope>NUCLEOTIDE SEQUENCE [LARGE SCALE GENOMIC DNA]</scope>
    <source>
        <strain evidence="2 3">NBRC 103919</strain>
    </source>
</reference>
<dbReference type="PANTHER" id="PTHR43252">
    <property type="entry name" value="TRANSCRIPTIONAL REGULATOR YQJI"/>
    <property type="match status" value="1"/>
</dbReference>
<dbReference type="Gene3D" id="1.10.10.10">
    <property type="entry name" value="Winged helix-like DNA-binding domain superfamily/Winged helix DNA-binding domain"/>
    <property type="match status" value="1"/>
</dbReference>
<keyword evidence="3" id="KW-1185">Reference proteome</keyword>
<dbReference type="PANTHER" id="PTHR43252:SF7">
    <property type="entry name" value="TRANSCRIPTIONAL REGULATOR YQJI"/>
    <property type="match status" value="1"/>
</dbReference>
<protein>
    <recommendedName>
        <fullName evidence="1">Transcription regulator PadR N-terminal domain-containing protein</fullName>
    </recommendedName>
</protein>
<comment type="caution">
    <text evidence="2">The sequence shown here is derived from an EMBL/GenBank/DDBJ whole genome shotgun (WGS) entry which is preliminary data.</text>
</comment>
<sequence>MDTIPLSYANFLILWVLQTPSHGYEIMKNITEKTKKNVTIGPATIYRSLSYYQENGYIDLISEMDNKKKYKLTASGKELLNKQIEFLTLLYDMTEQERK</sequence>
<accession>A0A511X549</accession>
<feature type="domain" description="Transcription regulator PadR N-terminal" evidence="1">
    <location>
        <begin position="14"/>
        <end position="81"/>
    </location>
</feature>
<dbReference type="InterPro" id="IPR005149">
    <property type="entry name" value="Tscrpt_reg_PadR_N"/>
</dbReference>
<dbReference type="RefSeq" id="WP_089799677.1">
    <property type="nucleotide sequence ID" value="NZ_BJYE01000064.1"/>
</dbReference>
<name>A0A511X549_9BACI</name>
<dbReference type="Pfam" id="PF03551">
    <property type="entry name" value="PadR"/>
    <property type="match status" value="1"/>
</dbReference>
<dbReference type="AlphaFoldDB" id="A0A511X549"/>
<dbReference type="InterPro" id="IPR036388">
    <property type="entry name" value="WH-like_DNA-bd_sf"/>
</dbReference>
<dbReference type="InterPro" id="IPR036390">
    <property type="entry name" value="WH_DNA-bd_sf"/>
</dbReference>
<dbReference type="OrthoDB" id="9814826at2"/>